<feature type="transmembrane region" description="Helical" evidence="2">
    <location>
        <begin position="316"/>
        <end position="349"/>
    </location>
</feature>
<accession>A0A1Y3U1P8</accession>
<feature type="compositionally biased region" description="Acidic residues" evidence="1">
    <location>
        <begin position="709"/>
        <end position="719"/>
    </location>
</feature>
<sequence>MKSLNPESGVVQMERKITDGAERKELHRIVLFILAFVVTIVCIGTGSIQQRETVQVGSVATKRYVAPEDTVDEAATEKLREAAANSVGPIYKTDTTVMDKNVTMVEGVFQELDTVLAGLLEGESFYNAVQEVSLELPVVLSNRQLMAYENLTADQRKAFANDCVSVLKEIYEKGVTADGLTEAKASGLGYLQDLAWSSDLKTMAGVILAAAVEPNLIVDEAAVEAAKGEKRAEVDEVLIRKNQKIVDEGEIITQEIYDKLVALNLVSETGLEGSLMPMLGSLVITGMLFAALYLFFRWGKGNILLKPNEIRMLFTIYMMMVLLIRILANLTVFTIVPVGLFAMLVSLLVGRRMALWLNALFCIIGCFIFNGDVQFLMYALISGTFAALIIQKTDKRSHLIPAALGMAAVDFVTTISLGFFFGEGYSAELLLQGGIGAVTGLLSMIVAVGSLPFWENMFEANTPLRLMELTNPNNELLRKLMIEAPGTYHHSLIVANLAETAVYDIGGNTALARAGAYYHDVGKLRYPQYFAENQSGYNPHDELPPEKSAKIITGHTKGGLELAERYKLPPVVRDMIVEHHGNSLVKFFYFKALKLYGAENVNEADYRYQGRIPSSRESAVVMLADTVEAAVRSMLGHGKTMEEAEAAVKNLMKDKLDDGQLNNSGLTLNELETIRLAFLKVFHGMYHERVSYPEQKEIQEAAKKKADTEQEETNSDSTD</sequence>
<dbReference type="Pfam" id="PF07698">
    <property type="entry name" value="7TM-7TMR_HD"/>
    <property type="match status" value="1"/>
</dbReference>
<dbReference type="InterPro" id="IPR006675">
    <property type="entry name" value="HDIG_dom"/>
</dbReference>
<dbReference type="InterPro" id="IPR006674">
    <property type="entry name" value="HD_domain"/>
</dbReference>
<dbReference type="InterPro" id="IPR011624">
    <property type="entry name" value="Metal-dep_PHydrolase_7TM_extra"/>
</dbReference>
<dbReference type="Gene3D" id="1.10.3210.10">
    <property type="entry name" value="Hypothetical protein af1432"/>
    <property type="match status" value="1"/>
</dbReference>
<name>A0A1Y3U1P8_9FIRM</name>
<dbReference type="InterPro" id="IPR052722">
    <property type="entry name" value="PgpH_phosphodiesterase"/>
</dbReference>
<keyword evidence="2" id="KW-0472">Membrane</keyword>
<feature type="domain" description="HD/PDEase" evidence="3">
    <location>
        <begin position="483"/>
        <end position="639"/>
    </location>
</feature>
<organism evidence="4 5">
    <name type="scientific">Anaerotignum lactatifermentans</name>
    <dbReference type="NCBI Taxonomy" id="160404"/>
    <lineage>
        <taxon>Bacteria</taxon>
        <taxon>Bacillati</taxon>
        <taxon>Bacillota</taxon>
        <taxon>Clostridia</taxon>
        <taxon>Lachnospirales</taxon>
        <taxon>Anaerotignaceae</taxon>
        <taxon>Anaerotignum</taxon>
    </lineage>
</organism>
<reference evidence="5" key="1">
    <citation type="submission" date="2017-04" db="EMBL/GenBank/DDBJ databases">
        <title>Function of individual gut microbiota members based on whole genome sequencing of pure cultures obtained from chicken caecum.</title>
        <authorList>
            <person name="Medvecky M."/>
            <person name="Cejkova D."/>
            <person name="Polansky O."/>
            <person name="Karasova D."/>
            <person name="Kubasova T."/>
            <person name="Cizek A."/>
            <person name="Rychlik I."/>
        </authorList>
    </citation>
    <scope>NUCLEOTIDE SEQUENCE [LARGE SCALE GENOMIC DNA]</scope>
    <source>
        <strain evidence="5">An75</strain>
    </source>
</reference>
<gene>
    <name evidence="4" type="ORF">B5G26_15605</name>
</gene>
<dbReference type="Pfam" id="PF07697">
    <property type="entry name" value="7TMR-HDED"/>
    <property type="match status" value="1"/>
</dbReference>
<keyword evidence="2" id="KW-1133">Transmembrane helix</keyword>
<dbReference type="Pfam" id="PF01966">
    <property type="entry name" value="HD"/>
    <property type="match status" value="1"/>
</dbReference>
<dbReference type="Proteomes" id="UP000195455">
    <property type="component" value="Unassembled WGS sequence"/>
</dbReference>
<dbReference type="PANTHER" id="PTHR36442">
    <property type="entry name" value="CYCLIC-DI-AMP PHOSPHODIESTERASE PGPH"/>
    <property type="match status" value="1"/>
</dbReference>
<feature type="transmembrane region" description="Helical" evidence="2">
    <location>
        <begin position="434"/>
        <end position="454"/>
    </location>
</feature>
<evidence type="ECO:0000256" key="1">
    <source>
        <dbReference type="SAM" id="MobiDB-lite"/>
    </source>
</evidence>
<evidence type="ECO:0000313" key="5">
    <source>
        <dbReference type="Proteomes" id="UP000195455"/>
    </source>
</evidence>
<protein>
    <recommendedName>
        <fullName evidence="3">HD/PDEase domain-containing protein</fullName>
    </recommendedName>
</protein>
<evidence type="ECO:0000313" key="4">
    <source>
        <dbReference type="EMBL" id="OUN39220.1"/>
    </source>
</evidence>
<feature type="region of interest" description="Disordered" evidence="1">
    <location>
        <begin position="693"/>
        <end position="719"/>
    </location>
</feature>
<dbReference type="EMBL" id="NFHM01000044">
    <property type="protein sequence ID" value="OUN39220.1"/>
    <property type="molecule type" value="Genomic_DNA"/>
</dbReference>
<dbReference type="CDD" id="cd00077">
    <property type="entry name" value="HDc"/>
    <property type="match status" value="1"/>
</dbReference>
<evidence type="ECO:0000259" key="3">
    <source>
        <dbReference type="SMART" id="SM00471"/>
    </source>
</evidence>
<feature type="compositionally biased region" description="Basic and acidic residues" evidence="1">
    <location>
        <begin position="693"/>
        <end position="708"/>
    </location>
</feature>
<dbReference type="InterPro" id="IPR011621">
    <property type="entry name" value="Metal-dep_PHydrolase_7TM_intra"/>
</dbReference>
<feature type="transmembrane region" description="Helical" evidence="2">
    <location>
        <begin position="402"/>
        <end position="422"/>
    </location>
</feature>
<proteinExistence type="predicted"/>
<feature type="transmembrane region" description="Helical" evidence="2">
    <location>
        <begin position="275"/>
        <end position="296"/>
    </location>
</feature>
<dbReference type="SUPFAM" id="SSF109604">
    <property type="entry name" value="HD-domain/PDEase-like"/>
    <property type="match status" value="1"/>
</dbReference>
<dbReference type="SMART" id="SM00471">
    <property type="entry name" value="HDc"/>
    <property type="match status" value="1"/>
</dbReference>
<comment type="caution">
    <text evidence="4">The sequence shown here is derived from an EMBL/GenBank/DDBJ whole genome shotgun (WGS) entry which is preliminary data.</text>
</comment>
<dbReference type="NCBIfam" id="TIGR00277">
    <property type="entry name" value="HDIG"/>
    <property type="match status" value="1"/>
</dbReference>
<evidence type="ECO:0000256" key="2">
    <source>
        <dbReference type="SAM" id="Phobius"/>
    </source>
</evidence>
<keyword evidence="2" id="KW-0812">Transmembrane</keyword>
<feature type="transmembrane region" description="Helical" evidence="2">
    <location>
        <begin position="29"/>
        <end position="48"/>
    </location>
</feature>
<dbReference type="PANTHER" id="PTHR36442:SF1">
    <property type="entry name" value="CYCLIC-DI-AMP PHOSPHODIESTERASE PGPH"/>
    <property type="match status" value="1"/>
</dbReference>
<dbReference type="AlphaFoldDB" id="A0A1Y3U1P8"/>
<dbReference type="InterPro" id="IPR003607">
    <property type="entry name" value="HD/PDEase_dom"/>
</dbReference>
<feature type="transmembrane region" description="Helical" evidence="2">
    <location>
        <begin position="355"/>
        <end position="381"/>
    </location>
</feature>